<evidence type="ECO:0000256" key="1">
    <source>
        <dbReference type="SAM" id="Phobius"/>
    </source>
</evidence>
<feature type="transmembrane region" description="Helical" evidence="1">
    <location>
        <begin position="93"/>
        <end position="114"/>
    </location>
</feature>
<dbReference type="SUPFAM" id="SSF53335">
    <property type="entry name" value="S-adenosyl-L-methionine-dependent methyltransferases"/>
    <property type="match status" value="1"/>
</dbReference>
<dbReference type="EMBL" id="PDLM01000011">
    <property type="protein sequence ID" value="RDW66165.1"/>
    <property type="molecule type" value="Genomic_DNA"/>
</dbReference>
<dbReference type="InterPro" id="IPR029063">
    <property type="entry name" value="SAM-dependent_MTases_sf"/>
</dbReference>
<name>A0A3D8QWL4_9HELO</name>
<dbReference type="Proteomes" id="UP000256645">
    <property type="component" value="Unassembled WGS sequence"/>
</dbReference>
<accession>A0A3D8QWL4</accession>
<dbReference type="CDD" id="cd02440">
    <property type="entry name" value="AdoMet_MTases"/>
    <property type="match status" value="1"/>
</dbReference>
<evidence type="ECO:0000313" key="2">
    <source>
        <dbReference type="EMBL" id="RDW66165.1"/>
    </source>
</evidence>
<keyword evidence="3" id="KW-1185">Reference proteome</keyword>
<keyword evidence="1" id="KW-0812">Transmembrane</keyword>
<dbReference type="Pfam" id="PF13489">
    <property type="entry name" value="Methyltransf_23"/>
    <property type="match status" value="1"/>
</dbReference>
<dbReference type="Gene3D" id="3.40.50.150">
    <property type="entry name" value="Vaccinia Virus protein VP39"/>
    <property type="match status" value="1"/>
</dbReference>
<keyword evidence="1" id="KW-0472">Membrane</keyword>
<dbReference type="STRING" id="1849047.A0A3D8QWL4"/>
<sequence>MATIMQASCQKFAARSWRATWTEIARGSAPRTCPGCLRSMSSTSYMQAAKSTKKTPPKAQRVIPEYRTPTRKVAPAAPPKAEPKANPLRYRTIPIIFGSITLFALSGYCTYLYVLHTRAGSSPSAPSSPAEQADISSRYDSIARSFDAKIEWTEKLMGLEKLRKKLAQRAYGDVLEVSIGTGRNLEFYDWDFKGFHGVGKMDEQNKKLKRGKVRSFTAVDQSAEMLEIAHEKFARLFPGVVGVRWVVQDASKPIPGPPRRGDERSGNQEGKYDTVIQTMGLCSVADPAALLRNLGECVKEDSGRILLLEHGRGEWEWLNGILDRGAEEHAKEFGCWWNRELGEIVKGSGLEIVQLTRKHGGTTWMMELRKPGTKQLDLKDKAGEKVADIKSEAAQAAVSPSEKKGWW</sequence>
<dbReference type="AlphaFoldDB" id="A0A3D8QWL4"/>
<protein>
    <submittedName>
        <fullName evidence="2">Uncharacterized protein</fullName>
    </submittedName>
</protein>
<dbReference type="InterPro" id="IPR050508">
    <property type="entry name" value="Methyltransf_Superfamily"/>
</dbReference>
<reference evidence="2 3" key="1">
    <citation type="journal article" date="2018" name="IMA Fungus">
        <title>IMA Genome-F 9: Draft genome sequence of Annulohypoxylon stygium, Aspergillus mulundensis, Berkeleyomyces basicola (syn. Thielaviopsis basicola), Ceratocystis smalleyi, two Cercospora beticola strains, Coleophoma cylindrospora, Fusarium fracticaudum, Phialophora cf. hyalina, and Morchella septimelata.</title>
        <authorList>
            <person name="Wingfield B.D."/>
            <person name="Bills G.F."/>
            <person name="Dong Y."/>
            <person name="Huang W."/>
            <person name="Nel W.J."/>
            <person name="Swalarsk-Parry B.S."/>
            <person name="Vaghefi N."/>
            <person name="Wilken P.M."/>
            <person name="An Z."/>
            <person name="de Beer Z.W."/>
            <person name="De Vos L."/>
            <person name="Chen L."/>
            <person name="Duong T.A."/>
            <person name="Gao Y."/>
            <person name="Hammerbacher A."/>
            <person name="Kikkert J.R."/>
            <person name="Li Y."/>
            <person name="Li H."/>
            <person name="Li K."/>
            <person name="Li Q."/>
            <person name="Liu X."/>
            <person name="Ma X."/>
            <person name="Naidoo K."/>
            <person name="Pethybridge S.J."/>
            <person name="Sun J."/>
            <person name="Steenkamp E.T."/>
            <person name="van der Nest M.A."/>
            <person name="van Wyk S."/>
            <person name="Wingfield M.J."/>
            <person name="Xiong C."/>
            <person name="Yue Q."/>
            <person name="Zhang X."/>
        </authorList>
    </citation>
    <scope>NUCLEOTIDE SEQUENCE [LARGE SCALE GENOMIC DNA]</scope>
    <source>
        <strain evidence="2 3">BP6252</strain>
    </source>
</reference>
<keyword evidence="1" id="KW-1133">Transmembrane helix</keyword>
<dbReference type="PANTHER" id="PTHR42912:SF83">
    <property type="entry name" value="METHYLTRANSFERASE TYPE 11 DOMAIN-CONTAINING PROTEIN"/>
    <property type="match status" value="1"/>
</dbReference>
<gene>
    <name evidence="2" type="ORF">BP6252_09800</name>
</gene>
<comment type="caution">
    <text evidence="2">The sequence shown here is derived from an EMBL/GenBank/DDBJ whole genome shotgun (WGS) entry which is preliminary data.</text>
</comment>
<dbReference type="OrthoDB" id="416496at2759"/>
<organism evidence="2 3">
    <name type="scientific">Coleophoma cylindrospora</name>
    <dbReference type="NCBI Taxonomy" id="1849047"/>
    <lineage>
        <taxon>Eukaryota</taxon>
        <taxon>Fungi</taxon>
        <taxon>Dikarya</taxon>
        <taxon>Ascomycota</taxon>
        <taxon>Pezizomycotina</taxon>
        <taxon>Leotiomycetes</taxon>
        <taxon>Helotiales</taxon>
        <taxon>Dermateaceae</taxon>
        <taxon>Coleophoma</taxon>
    </lineage>
</organism>
<evidence type="ECO:0000313" key="3">
    <source>
        <dbReference type="Proteomes" id="UP000256645"/>
    </source>
</evidence>
<proteinExistence type="predicted"/>
<dbReference type="GO" id="GO:0008168">
    <property type="term" value="F:methyltransferase activity"/>
    <property type="evidence" value="ECO:0007669"/>
    <property type="project" value="TreeGrafter"/>
</dbReference>
<dbReference type="PANTHER" id="PTHR42912">
    <property type="entry name" value="METHYLTRANSFERASE"/>
    <property type="match status" value="1"/>
</dbReference>